<dbReference type="Gene3D" id="3.40.50.1820">
    <property type="entry name" value="alpha/beta hydrolase"/>
    <property type="match status" value="1"/>
</dbReference>
<feature type="domain" description="BD-FAE-like" evidence="2">
    <location>
        <begin position="24"/>
        <end position="235"/>
    </location>
</feature>
<comment type="caution">
    <text evidence="3">The sequence shown here is derived from an EMBL/GenBank/DDBJ whole genome shotgun (WGS) entry which is preliminary data.</text>
</comment>
<dbReference type="SUPFAM" id="SSF53474">
    <property type="entry name" value="alpha/beta-Hydrolases"/>
    <property type="match status" value="1"/>
</dbReference>
<evidence type="ECO:0000259" key="2">
    <source>
        <dbReference type="Pfam" id="PF20434"/>
    </source>
</evidence>
<dbReference type="InterPro" id="IPR029058">
    <property type="entry name" value="AB_hydrolase_fold"/>
</dbReference>
<sequence>MCLIELKDIAYHPDHVRDSLREFDLYYCNSSDAVLLPLILFVHGGAWRSEDKARIHDSLDHSALARSLVSATTFPVIVPNYRLSSRSNGVHHPNHAEDILELLMFITETRPNFLRVFDPSRIYLISHSCGAHMLASILLDSSSISPTLTPPPSILDAIQGVIFSEGIYDIERLLVDFPDYRSWFIAEAFRDLPSYATLDTTSLRLRTKNDIRWLIIHSQGDTLVNVAQSEAMLAHLNNLYGQIKGKAVQGNIEELKGEHDTVLSTPVYLRIVVDFIKGTA</sequence>
<evidence type="ECO:0000313" key="4">
    <source>
        <dbReference type="Proteomes" id="UP001150238"/>
    </source>
</evidence>
<reference evidence="3" key="2">
    <citation type="journal article" date="2023" name="Proc. Natl. Acad. Sci. U.S.A.">
        <title>A global phylogenomic analysis of the shiitake genus Lentinula.</title>
        <authorList>
            <person name="Sierra-Patev S."/>
            <person name="Min B."/>
            <person name="Naranjo-Ortiz M."/>
            <person name="Looney B."/>
            <person name="Konkel Z."/>
            <person name="Slot J.C."/>
            <person name="Sakamoto Y."/>
            <person name="Steenwyk J.L."/>
            <person name="Rokas A."/>
            <person name="Carro J."/>
            <person name="Camarero S."/>
            <person name="Ferreira P."/>
            <person name="Molpeceres G."/>
            <person name="Ruiz-Duenas F.J."/>
            <person name="Serrano A."/>
            <person name="Henrissat B."/>
            <person name="Drula E."/>
            <person name="Hughes K.W."/>
            <person name="Mata J.L."/>
            <person name="Ishikawa N.K."/>
            <person name="Vargas-Isla R."/>
            <person name="Ushijima S."/>
            <person name="Smith C.A."/>
            <person name="Donoghue J."/>
            <person name="Ahrendt S."/>
            <person name="Andreopoulos W."/>
            <person name="He G."/>
            <person name="LaButti K."/>
            <person name="Lipzen A."/>
            <person name="Ng V."/>
            <person name="Riley R."/>
            <person name="Sandor L."/>
            <person name="Barry K."/>
            <person name="Martinez A.T."/>
            <person name="Xiao Y."/>
            <person name="Gibbons J.G."/>
            <person name="Terashima K."/>
            <person name="Grigoriev I.V."/>
            <person name="Hibbett D."/>
        </authorList>
    </citation>
    <scope>NUCLEOTIDE SEQUENCE</scope>
    <source>
        <strain evidence="3">Sp2 HRB7682 ss15</strain>
    </source>
</reference>
<dbReference type="EMBL" id="JANVFS010000015">
    <property type="protein sequence ID" value="KAJ4480629.1"/>
    <property type="molecule type" value="Genomic_DNA"/>
</dbReference>
<keyword evidence="1 3" id="KW-0378">Hydrolase</keyword>
<dbReference type="PANTHER" id="PTHR48081:SF33">
    <property type="entry name" value="KYNURENINE FORMAMIDASE"/>
    <property type="match status" value="1"/>
</dbReference>
<organism evidence="3 4">
    <name type="scientific">Lentinula lateritia</name>
    <dbReference type="NCBI Taxonomy" id="40482"/>
    <lineage>
        <taxon>Eukaryota</taxon>
        <taxon>Fungi</taxon>
        <taxon>Dikarya</taxon>
        <taxon>Basidiomycota</taxon>
        <taxon>Agaricomycotina</taxon>
        <taxon>Agaricomycetes</taxon>
        <taxon>Agaricomycetidae</taxon>
        <taxon>Agaricales</taxon>
        <taxon>Marasmiineae</taxon>
        <taxon>Omphalotaceae</taxon>
        <taxon>Lentinula</taxon>
    </lineage>
</organism>
<dbReference type="PANTHER" id="PTHR48081">
    <property type="entry name" value="AB HYDROLASE SUPERFAMILY PROTEIN C4A8.06C"/>
    <property type="match status" value="1"/>
</dbReference>
<gene>
    <name evidence="3" type="ORF">C8J55DRAFT_560568</name>
</gene>
<dbReference type="Pfam" id="PF20434">
    <property type="entry name" value="BD-FAE"/>
    <property type="match status" value="1"/>
</dbReference>
<protein>
    <submittedName>
        <fullName evidence="3">Alpha/Beta hydrolase protein</fullName>
    </submittedName>
</protein>
<accession>A0A9W9DQL3</accession>
<dbReference type="InterPro" id="IPR050300">
    <property type="entry name" value="GDXG_lipolytic_enzyme"/>
</dbReference>
<proteinExistence type="predicted"/>
<dbReference type="Proteomes" id="UP001150238">
    <property type="component" value="Unassembled WGS sequence"/>
</dbReference>
<name>A0A9W9DQL3_9AGAR</name>
<dbReference type="AlphaFoldDB" id="A0A9W9DQL3"/>
<reference evidence="3" key="1">
    <citation type="submission" date="2022-08" db="EMBL/GenBank/DDBJ databases">
        <authorList>
            <consortium name="DOE Joint Genome Institute"/>
            <person name="Min B."/>
            <person name="Riley R."/>
            <person name="Sierra-Patev S."/>
            <person name="Naranjo-Ortiz M."/>
            <person name="Looney B."/>
            <person name="Konkel Z."/>
            <person name="Slot J.C."/>
            <person name="Sakamoto Y."/>
            <person name="Steenwyk J.L."/>
            <person name="Rokas A."/>
            <person name="Carro J."/>
            <person name="Camarero S."/>
            <person name="Ferreira P."/>
            <person name="Molpeceres G."/>
            <person name="Ruiz-Duenas F.J."/>
            <person name="Serrano A."/>
            <person name="Henrissat B."/>
            <person name="Drula E."/>
            <person name="Hughes K.W."/>
            <person name="Mata J.L."/>
            <person name="Ishikawa N.K."/>
            <person name="Vargas-Isla R."/>
            <person name="Ushijima S."/>
            <person name="Smith C.A."/>
            <person name="Ahrendt S."/>
            <person name="Andreopoulos W."/>
            <person name="He G."/>
            <person name="Labutti K."/>
            <person name="Lipzen A."/>
            <person name="Ng V."/>
            <person name="Sandor L."/>
            <person name="Barry K."/>
            <person name="Martinez A.T."/>
            <person name="Xiao Y."/>
            <person name="Gibbons J.G."/>
            <person name="Terashima K."/>
            <person name="Hibbett D.S."/>
            <person name="Grigoriev I.V."/>
        </authorList>
    </citation>
    <scope>NUCLEOTIDE SEQUENCE</scope>
    <source>
        <strain evidence="3">Sp2 HRB7682 ss15</strain>
    </source>
</reference>
<evidence type="ECO:0000313" key="3">
    <source>
        <dbReference type="EMBL" id="KAJ4480629.1"/>
    </source>
</evidence>
<dbReference type="GO" id="GO:0016787">
    <property type="term" value="F:hydrolase activity"/>
    <property type="evidence" value="ECO:0007669"/>
    <property type="project" value="UniProtKB-KW"/>
</dbReference>
<evidence type="ECO:0000256" key="1">
    <source>
        <dbReference type="ARBA" id="ARBA00022801"/>
    </source>
</evidence>
<dbReference type="InterPro" id="IPR049492">
    <property type="entry name" value="BD-FAE-like_dom"/>
</dbReference>